<feature type="region of interest" description="Disordered" evidence="3">
    <location>
        <begin position="595"/>
        <end position="626"/>
    </location>
</feature>
<keyword evidence="6" id="KW-1185">Reference proteome</keyword>
<keyword evidence="1" id="KW-0067">ATP-binding</keyword>
<dbReference type="Gene3D" id="3.40.20.10">
    <property type="entry name" value="Severin"/>
    <property type="match status" value="1"/>
</dbReference>
<dbReference type="InterPro" id="IPR002498">
    <property type="entry name" value="PInositol-4-P-4/5-kinase_core"/>
</dbReference>
<feature type="compositionally biased region" description="Basic residues" evidence="3">
    <location>
        <begin position="616"/>
        <end position="626"/>
    </location>
</feature>
<dbReference type="Pfam" id="PF08033">
    <property type="entry name" value="Sec23_BS"/>
    <property type="match status" value="1"/>
</dbReference>
<keyword evidence="2" id="KW-0931">ER-Golgi transport</keyword>
<dbReference type="Gene3D" id="3.30.810.10">
    <property type="entry name" value="2-Layer Sandwich"/>
    <property type="match status" value="1"/>
</dbReference>
<protein>
    <recommendedName>
        <fullName evidence="2">Protein transport protein SEC23</fullName>
    </recommendedName>
</protein>
<dbReference type="SMART" id="SM00330">
    <property type="entry name" value="PIPKc"/>
    <property type="match status" value="1"/>
</dbReference>
<keyword evidence="2" id="KW-0472">Membrane</keyword>
<dbReference type="InterPro" id="IPR027483">
    <property type="entry name" value="PInositol-4-P-4/5-kinase_C_sf"/>
</dbReference>
<feature type="domain" description="PIPK" evidence="4">
    <location>
        <begin position="335"/>
        <end position="720"/>
    </location>
</feature>
<dbReference type="InterPro" id="IPR012990">
    <property type="entry name" value="Beta-sandwich_Sec23_24"/>
</dbReference>
<name>A0ABN7SEZ8_OIKDI</name>
<dbReference type="InterPro" id="IPR036175">
    <property type="entry name" value="Sec23/24_helical_dom_sf"/>
</dbReference>
<reference evidence="5 6" key="1">
    <citation type="submission" date="2021-04" db="EMBL/GenBank/DDBJ databases">
        <authorList>
            <person name="Bliznina A."/>
        </authorList>
    </citation>
    <scope>NUCLEOTIDE SEQUENCE [LARGE SCALE GENOMIC DNA]</scope>
</reference>
<dbReference type="PANTHER" id="PTHR11141:SF0">
    <property type="entry name" value="PROTEIN TRANSPORT PROTEIN SEC23"/>
    <property type="match status" value="1"/>
</dbReference>
<dbReference type="Proteomes" id="UP001158576">
    <property type="component" value="Chromosome XSR"/>
</dbReference>
<keyword evidence="2" id="KW-0963">Cytoplasm</keyword>
<dbReference type="Pfam" id="PF01504">
    <property type="entry name" value="PIP5K"/>
    <property type="match status" value="1"/>
</dbReference>
<dbReference type="Pfam" id="PF00626">
    <property type="entry name" value="Gelsolin"/>
    <property type="match status" value="1"/>
</dbReference>
<dbReference type="SUPFAM" id="SSF81811">
    <property type="entry name" value="Helical domain of Sec23/24"/>
    <property type="match status" value="1"/>
</dbReference>
<gene>
    <name evidence="5" type="ORF">OKIOD_LOCUS6433</name>
</gene>
<evidence type="ECO:0000256" key="2">
    <source>
        <dbReference type="RuleBase" id="RU365030"/>
    </source>
</evidence>
<dbReference type="SUPFAM" id="SSF82754">
    <property type="entry name" value="C-terminal, gelsolin-like domain of Sec23/24"/>
    <property type="match status" value="1"/>
</dbReference>
<keyword evidence="1" id="KW-0418">Kinase</keyword>
<dbReference type="InterPro" id="IPR029006">
    <property type="entry name" value="ADF-H/Gelsolin-like_dom_sf"/>
</dbReference>
<accession>A0ABN7SEZ8</accession>
<dbReference type="InterPro" id="IPR006900">
    <property type="entry name" value="Sec23/24_helical_dom"/>
</dbReference>
<keyword evidence="2" id="KW-0256">Endoplasmic reticulum</keyword>
<keyword evidence="2" id="KW-0968">Cytoplasmic vesicle</keyword>
<dbReference type="SUPFAM" id="SSF81995">
    <property type="entry name" value="beta-sandwich domain of Sec23/24"/>
    <property type="match status" value="1"/>
</dbReference>
<feature type="compositionally biased region" description="Basic and acidic residues" evidence="3">
    <location>
        <begin position="595"/>
        <end position="605"/>
    </location>
</feature>
<dbReference type="Gene3D" id="2.60.40.1670">
    <property type="entry name" value="beta-sandwich domain of Sec23/24"/>
    <property type="match status" value="1"/>
</dbReference>
<dbReference type="Gene3D" id="1.20.120.730">
    <property type="entry name" value="Sec23/Sec24 helical domain"/>
    <property type="match status" value="1"/>
</dbReference>
<keyword evidence="2" id="KW-0479">Metal-binding</keyword>
<feature type="region of interest" description="Disordered" evidence="3">
    <location>
        <begin position="839"/>
        <end position="861"/>
    </location>
</feature>
<organism evidence="5 6">
    <name type="scientific">Oikopleura dioica</name>
    <name type="common">Tunicate</name>
    <dbReference type="NCBI Taxonomy" id="34765"/>
    <lineage>
        <taxon>Eukaryota</taxon>
        <taxon>Metazoa</taxon>
        <taxon>Chordata</taxon>
        <taxon>Tunicata</taxon>
        <taxon>Appendicularia</taxon>
        <taxon>Copelata</taxon>
        <taxon>Oikopleuridae</taxon>
        <taxon>Oikopleura</taxon>
    </lineage>
</organism>
<keyword evidence="2" id="KW-0653">Protein transport</keyword>
<dbReference type="CDD" id="cd17301">
    <property type="entry name" value="PIPKc_PIP5KI"/>
    <property type="match status" value="1"/>
</dbReference>
<keyword evidence="1" id="KW-0547">Nucleotide-binding</keyword>
<dbReference type="InterPro" id="IPR036180">
    <property type="entry name" value="Gelsolin-like_dom_sf"/>
</dbReference>
<dbReference type="Pfam" id="PF04815">
    <property type="entry name" value="Sec23_helical"/>
    <property type="match status" value="1"/>
</dbReference>
<comment type="subcellular location">
    <subcellularLocation>
        <location evidence="2">Cytoplasmic vesicle</location>
        <location evidence="2">COPII-coated vesicle membrane</location>
        <topology evidence="2">Peripheral membrane protein</topology>
        <orientation evidence="2">Cytoplasmic side</orientation>
    </subcellularLocation>
    <subcellularLocation>
        <location evidence="2">Endoplasmic reticulum membrane</location>
        <topology evidence="2">Peripheral membrane protein</topology>
        <orientation evidence="2">Cytoplasmic side</orientation>
    </subcellularLocation>
</comment>
<dbReference type="EMBL" id="OU015569">
    <property type="protein sequence ID" value="CAG5096980.1"/>
    <property type="molecule type" value="Genomic_DNA"/>
</dbReference>
<keyword evidence="1" id="KW-0808">Transferase</keyword>
<feature type="compositionally biased region" description="Basic and acidic residues" evidence="3">
    <location>
        <begin position="839"/>
        <end position="853"/>
    </location>
</feature>
<dbReference type="PANTHER" id="PTHR11141">
    <property type="entry name" value="PROTEIN TRANSPORT PROTEIN SEC23"/>
    <property type="match status" value="1"/>
</dbReference>
<dbReference type="InterPro" id="IPR007123">
    <property type="entry name" value="Gelsolin-like_dom"/>
</dbReference>
<dbReference type="InterPro" id="IPR037364">
    <property type="entry name" value="Sec23"/>
</dbReference>
<dbReference type="PROSITE" id="PS51455">
    <property type="entry name" value="PIPK"/>
    <property type="match status" value="1"/>
</dbReference>
<dbReference type="InterPro" id="IPR027484">
    <property type="entry name" value="PInositol-4-P-5-kinase_N"/>
</dbReference>
<keyword evidence="2" id="KW-0813">Transport</keyword>
<evidence type="ECO:0000256" key="3">
    <source>
        <dbReference type="SAM" id="MobiDB-lite"/>
    </source>
</evidence>
<evidence type="ECO:0000256" key="1">
    <source>
        <dbReference type="PROSITE-ProRule" id="PRU00781"/>
    </source>
</evidence>
<evidence type="ECO:0000313" key="6">
    <source>
        <dbReference type="Proteomes" id="UP001158576"/>
    </source>
</evidence>
<dbReference type="CDD" id="cd11287">
    <property type="entry name" value="Sec23_C"/>
    <property type="match status" value="1"/>
</dbReference>
<dbReference type="InterPro" id="IPR037550">
    <property type="entry name" value="Sec23_C"/>
</dbReference>
<evidence type="ECO:0000259" key="4">
    <source>
        <dbReference type="PROSITE" id="PS51455"/>
    </source>
</evidence>
<dbReference type="SUPFAM" id="SSF56104">
    <property type="entry name" value="SAICAR synthase-like"/>
    <property type="match status" value="1"/>
</dbReference>
<evidence type="ECO:0000313" key="5">
    <source>
        <dbReference type="EMBL" id="CAG5096980.1"/>
    </source>
</evidence>
<comment type="similarity">
    <text evidence="2">Belongs to the SEC23/SEC24 family. SEC23 subfamily.</text>
</comment>
<dbReference type="Gene3D" id="3.30.800.10">
    <property type="entry name" value="Phosphatidylinositol Phosphate Kinase II Beta"/>
    <property type="match status" value="1"/>
</dbReference>
<proteinExistence type="inferred from homology"/>
<sequence length="861" mass="97461">MAFNATVEVKTSREVKLCGMIGAGSSLKVNSASVSENEIGIGGTCQFRVPALDSNTTLAMFLEVVNQHNQPIPQGGKGVVQFVTRYTHPSGEIRVRVTTLARAWADPNTGTEYIQAGFDQEAASVLMGRWATFRALTDDGPDVLRWLDRTLIRLCQRFGQYAKDNAESFRFPETFSMYPQFMFHLRRSSQLQVFGHSPDESAYFRYQLAIQPLSECLLMIQPALFAYSFNGPPEPVLLDSTSIQPDRILLLDTFFQVLIYHGETIHQWKVAKYHEQPEYATFAQLMQAPVEDSQETLAERFPIPRYVETYHDHSQARFLLAKVNPSTTHNNMGWGAESSAPVLTDDVSLQLGITHSVGSHTVDRDVLLQDFEVIETIAFPKAGTTLTPHHTFDDFRFKSYAPLAFRYFRDIFNISTEDFLHSIGARSLIPIGNPGASGSCFWITHDDEFIVKTVQQKEASFLTKLLPAYFMAVHQNPKTLLPKFYGLFNINIGGHNIRVCVMNNLLPRRVKMHQKYDLKGSTFKRKASKSEREKKSPTFKDLDFVDFLPDGIKLEFEYYEALKHTIQADTRLLHSFKIMDYSLLLGIHNETLEAESRDKEEKQSIDSEGSTVTLRGSKKPRDRSKHISLNPTTLQNILAKSTRPERFQIAADPWGGIPATNSNGDKLKIYLGIIDILQCYKTMKKLEHAWKAIIYDGKTVSVHRPGFYKKRFESFLFGTVFRNLPMTESLRRLNEKDKQKLKQRAKFPPKTIAEHDAEVAMDGNLGDIQAKLTAELNENINSIDRRRTFKGTNIPIKRDDAVITPDGSGDSADLDAKDVEVTIAEKVEEPPTVKVLHCSHEMSTDSEQVHKSTDQISATTH</sequence>
<keyword evidence="2" id="KW-0862">Zinc</keyword>
<comment type="function">
    <text evidence="2">Component of the coat protein complex II (COPII) which promotes the formation of transport vesicles from the endoplasmic reticulum (ER). The coat has two main functions, the physical deformation of the endoplasmic reticulum membrane into vesicles and the selection of cargo molecules.</text>
</comment>